<dbReference type="InterPro" id="IPR036047">
    <property type="entry name" value="F-box-like_dom_sf"/>
</dbReference>
<evidence type="ECO:0000313" key="4">
    <source>
        <dbReference type="Proteomes" id="UP000290289"/>
    </source>
</evidence>
<feature type="region of interest" description="Disordered" evidence="1">
    <location>
        <begin position="81"/>
        <end position="155"/>
    </location>
</feature>
<proteinExistence type="predicted"/>
<feature type="compositionally biased region" description="Basic and acidic residues" evidence="1">
    <location>
        <begin position="9"/>
        <end position="31"/>
    </location>
</feature>
<comment type="caution">
    <text evidence="3">The sequence shown here is derived from an EMBL/GenBank/DDBJ whole genome shotgun (WGS) entry which is preliminary data.</text>
</comment>
<keyword evidence="4" id="KW-1185">Reference proteome</keyword>
<dbReference type="AlphaFoldDB" id="A0A498KFF5"/>
<dbReference type="Gene3D" id="1.20.1280.50">
    <property type="match status" value="1"/>
</dbReference>
<dbReference type="Proteomes" id="UP000290289">
    <property type="component" value="Chromosome 2"/>
</dbReference>
<evidence type="ECO:0000256" key="1">
    <source>
        <dbReference type="SAM" id="MobiDB-lite"/>
    </source>
</evidence>
<feature type="compositionally biased region" description="Low complexity" evidence="1">
    <location>
        <begin position="127"/>
        <end position="137"/>
    </location>
</feature>
<dbReference type="PROSITE" id="PS50181">
    <property type="entry name" value="FBOX"/>
    <property type="match status" value="1"/>
</dbReference>
<sequence>MEVQTASTYDKKQDKTRMNLGDKGETSNPLEDRISQLPDAILVDIISPLRIKEVARTSVLSKRWRYLWTHVTRLNFAHHVGEHPRTSTKTTTVNPSERRPLEEAISRRQRIRQSRQGLTPLNLGEFRVGSSSEGSGSRSRHPDAIPRQIGPPSPPPCTVVTKVLQSRQGPTVNGIRICGSCYNSDHVDNVIEFAIQKKVQRLEIEKSKEKDAKFWEKPFKNPFGVSRIKSLRHFSLKYISISDKVVGLVLSDCQLLEHLSIYDSSNLCVVKAVGSSLRLKFLRVSCCRSLVRVEISAPNLVSFIYDGPNMYRRGIVLKHAPKLVNVSLSEDEPANITKDLLSITRDLLSISARFSYLQTLNLSMNMTRRTNVMLPQFPDLTSLKDLSLTIHAQNDGQSLLDLTSLLEQSPFLQRLTLKIQWGPVCKGYTRNMQEIKRCPHQCLKEVRFSGFIGMGGSTIDTEFAMYLWENAVVLEKFIIELEKVELALWPNILPKFATPEEKLEATREHALQLIGTQLPPGAELVII</sequence>
<dbReference type="SUPFAM" id="SSF52047">
    <property type="entry name" value="RNI-like"/>
    <property type="match status" value="1"/>
</dbReference>
<protein>
    <recommendedName>
        <fullName evidence="2">F-box domain-containing protein</fullName>
    </recommendedName>
</protein>
<dbReference type="InterPro" id="IPR053781">
    <property type="entry name" value="F-box_AtFBL13-like"/>
</dbReference>
<dbReference type="PANTHER" id="PTHR34145:SF75">
    <property type="entry name" value="FBD DOMAIN-CONTAINING PROTEIN"/>
    <property type="match status" value="1"/>
</dbReference>
<dbReference type="InterPro" id="IPR032675">
    <property type="entry name" value="LRR_dom_sf"/>
</dbReference>
<dbReference type="STRING" id="3750.A0A498KFF5"/>
<dbReference type="CDD" id="cd22160">
    <property type="entry name" value="F-box_AtFBL13-like"/>
    <property type="match status" value="1"/>
</dbReference>
<accession>A0A498KFF5</accession>
<dbReference type="Pfam" id="PF23622">
    <property type="entry name" value="LRR_At1g61320_AtMIF1"/>
    <property type="match status" value="1"/>
</dbReference>
<feature type="compositionally biased region" description="Basic and acidic residues" evidence="1">
    <location>
        <begin position="96"/>
        <end position="106"/>
    </location>
</feature>
<reference evidence="3 4" key="1">
    <citation type="submission" date="2018-10" db="EMBL/GenBank/DDBJ databases">
        <title>A high-quality apple genome assembly.</title>
        <authorList>
            <person name="Hu J."/>
        </authorList>
    </citation>
    <scope>NUCLEOTIDE SEQUENCE [LARGE SCALE GENOMIC DNA]</scope>
    <source>
        <strain evidence="4">cv. HFTH1</strain>
        <tissue evidence="3">Young leaf</tissue>
    </source>
</reference>
<dbReference type="EMBL" id="RDQH01000328">
    <property type="protein sequence ID" value="RXI06368.1"/>
    <property type="molecule type" value="Genomic_DNA"/>
</dbReference>
<dbReference type="InterPro" id="IPR055357">
    <property type="entry name" value="LRR_At1g61320_AtMIF1"/>
</dbReference>
<evidence type="ECO:0000313" key="3">
    <source>
        <dbReference type="EMBL" id="RXI06368.1"/>
    </source>
</evidence>
<dbReference type="InterPro" id="IPR001810">
    <property type="entry name" value="F-box_dom"/>
</dbReference>
<dbReference type="Gene3D" id="3.80.10.10">
    <property type="entry name" value="Ribonuclease Inhibitor"/>
    <property type="match status" value="1"/>
</dbReference>
<gene>
    <name evidence="3" type="ORF">DVH24_018410</name>
</gene>
<feature type="domain" description="F-box" evidence="2">
    <location>
        <begin position="31"/>
        <end position="67"/>
    </location>
</feature>
<name>A0A498KFF5_MALDO</name>
<dbReference type="SUPFAM" id="SSF81383">
    <property type="entry name" value="F-box domain"/>
    <property type="match status" value="1"/>
</dbReference>
<feature type="region of interest" description="Disordered" evidence="1">
    <location>
        <begin position="1"/>
        <end position="31"/>
    </location>
</feature>
<organism evidence="3 4">
    <name type="scientific">Malus domestica</name>
    <name type="common">Apple</name>
    <name type="synonym">Pyrus malus</name>
    <dbReference type="NCBI Taxonomy" id="3750"/>
    <lineage>
        <taxon>Eukaryota</taxon>
        <taxon>Viridiplantae</taxon>
        <taxon>Streptophyta</taxon>
        <taxon>Embryophyta</taxon>
        <taxon>Tracheophyta</taxon>
        <taxon>Spermatophyta</taxon>
        <taxon>Magnoliopsida</taxon>
        <taxon>eudicotyledons</taxon>
        <taxon>Gunneridae</taxon>
        <taxon>Pentapetalae</taxon>
        <taxon>rosids</taxon>
        <taxon>fabids</taxon>
        <taxon>Rosales</taxon>
        <taxon>Rosaceae</taxon>
        <taxon>Amygdaloideae</taxon>
        <taxon>Maleae</taxon>
        <taxon>Malus</taxon>
    </lineage>
</organism>
<dbReference type="InterPro" id="IPR053772">
    <property type="entry name" value="At1g61320/At1g61330-like"/>
</dbReference>
<dbReference type="Pfam" id="PF00646">
    <property type="entry name" value="F-box"/>
    <property type="match status" value="1"/>
</dbReference>
<dbReference type="PANTHER" id="PTHR34145">
    <property type="entry name" value="OS02G0105600 PROTEIN"/>
    <property type="match status" value="1"/>
</dbReference>
<evidence type="ECO:0000259" key="2">
    <source>
        <dbReference type="PROSITE" id="PS50181"/>
    </source>
</evidence>